<evidence type="ECO:0000313" key="4">
    <source>
        <dbReference type="EMBL" id="GBP43613.1"/>
    </source>
</evidence>
<dbReference type="PANTHER" id="PTHR43963">
    <property type="entry name" value="CARBONYL REDUCTASE 1-RELATED"/>
    <property type="match status" value="1"/>
</dbReference>
<dbReference type="AlphaFoldDB" id="A0A4C1VXU7"/>
<keyword evidence="2" id="KW-0521">NADP</keyword>
<dbReference type="Gene3D" id="3.40.50.720">
    <property type="entry name" value="NAD(P)-binding Rossmann-like Domain"/>
    <property type="match status" value="1"/>
</dbReference>
<dbReference type="PANTHER" id="PTHR43963:SF6">
    <property type="entry name" value="CHAIN DEHYDROGENASE FAMILY PROTEIN, PUTATIVE (AFU_ORTHOLOGUE AFUA_3G15350)-RELATED"/>
    <property type="match status" value="1"/>
</dbReference>
<evidence type="ECO:0000256" key="2">
    <source>
        <dbReference type="ARBA" id="ARBA00022857"/>
    </source>
</evidence>
<evidence type="ECO:0000256" key="1">
    <source>
        <dbReference type="ARBA" id="ARBA00006484"/>
    </source>
</evidence>
<keyword evidence="3" id="KW-0560">Oxidoreductase</keyword>
<keyword evidence="5" id="KW-1185">Reference proteome</keyword>
<accession>A0A4C1VXU7</accession>
<proteinExistence type="inferred from homology"/>
<comment type="caution">
    <text evidence="4">The sequence shown here is derived from an EMBL/GenBank/DDBJ whole genome shotgun (WGS) entry which is preliminary data.</text>
</comment>
<dbReference type="PRINTS" id="PR00081">
    <property type="entry name" value="GDHRDH"/>
</dbReference>
<reference evidence="4 5" key="1">
    <citation type="journal article" date="2019" name="Commun. Biol.">
        <title>The bagworm genome reveals a unique fibroin gene that provides high tensile strength.</title>
        <authorList>
            <person name="Kono N."/>
            <person name="Nakamura H."/>
            <person name="Ohtoshi R."/>
            <person name="Tomita M."/>
            <person name="Numata K."/>
            <person name="Arakawa K."/>
        </authorList>
    </citation>
    <scope>NUCLEOTIDE SEQUENCE [LARGE SCALE GENOMIC DNA]</scope>
</reference>
<dbReference type="EMBL" id="BGZK01000439">
    <property type="protein sequence ID" value="GBP43613.1"/>
    <property type="molecule type" value="Genomic_DNA"/>
</dbReference>
<dbReference type="GO" id="GO:0016491">
    <property type="term" value="F:oxidoreductase activity"/>
    <property type="evidence" value="ECO:0007669"/>
    <property type="project" value="UniProtKB-KW"/>
</dbReference>
<dbReference type="Proteomes" id="UP000299102">
    <property type="component" value="Unassembled WGS sequence"/>
</dbReference>
<organism evidence="4 5">
    <name type="scientific">Eumeta variegata</name>
    <name type="common">Bagworm moth</name>
    <name type="synonym">Eumeta japonica</name>
    <dbReference type="NCBI Taxonomy" id="151549"/>
    <lineage>
        <taxon>Eukaryota</taxon>
        <taxon>Metazoa</taxon>
        <taxon>Ecdysozoa</taxon>
        <taxon>Arthropoda</taxon>
        <taxon>Hexapoda</taxon>
        <taxon>Insecta</taxon>
        <taxon>Pterygota</taxon>
        <taxon>Neoptera</taxon>
        <taxon>Endopterygota</taxon>
        <taxon>Lepidoptera</taxon>
        <taxon>Glossata</taxon>
        <taxon>Ditrysia</taxon>
        <taxon>Tineoidea</taxon>
        <taxon>Psychidae</taxon>
        <taxon>Oiketicinae</taxon>
        <taxon>Eumeta</taxon>
    </lineage>
</organism>
<dbReference type="STRING" id="151549.A0A4C1VXU7"/>
<name>A0A4C1VXU7_EUMVA</name>
<dbReference type="InterPro" id="IPR036291">
    <property type="entry name" value="NAD(P)-bd_dom_sf"/>
</dbReference>
<comment type="similarity">
    <text evidence="1">Belongs to the short-chain dehydrogenases/reductases (SDR) family.</text>
</comment>
<dbReference type="SUPFAM" id="SSF51735">
    <property type="entry name" value="NAD(P)-binding Rossmann-fold domains"/>
    <property type="match status" value="1"/>
</dbReference>
<gene>
    <name evidence="4" type="ORF">EVAR_32179_1</name>
</gene>
<evidence type="ECO:0008006" key="6">
    <source>
        <dbReference type="Google" id="ProtNLM"/>
    </source>
</evidence>
<sequence length="437" mass="48914">MTEVAVVVGAASNLGYQVLKQLSEAYKGKIYFTTEDEVTGQRILKNVRRNNIEIYYHQLDVTDTRSIVEFRHDFQDEESGIDLLINNTEYTPKKERDGKVIPNAEKVRRILNVNFYGNLNLGNLLYPLLNENARVVNVSGPAGLLATIPNGEVRWRISRPNLTEDDLVELMQEYEAAARRGVDKTEGWGHSPHAVSKVALNALTFIQHRKWSAQKGVVINCVNPGSLTNRENRKDLCVFENGAKAILYLALEAPLSIKGNFVWSNYAVIEWNSDPFVEFAADAGGAAARGAGRRRAPVTEVVKSILLCGNVTYANFLREVGRTPVNDLLAAFERHKPESSNLSTDRLNDFGEDFYCWQNSILSMYPTRRTPRDMISAEAQLVLGSGESIPRRKTGCAVSGGRASDPPREKRDAYILECYLPATAHRRVTVFILLYGF</sequence>
<dbReference type="InterPro" id="IPR002347">
    <property type="entry name" value="SDR_fam"/>
</dbReference>
<evidence type="ECO:0000256" key="3">
    <source>
        <dbReference type="ARBA" id="ARBA00023002"/>
    </source>
</evidence>
<dbReference type="Pfam" id="PF00106">
    <property type="entry name" value="adh_short"/>
    <property type="match status" value="1"/>
</dbReference>
<dbReference type="OrthoDB" id="7289984at2759"/>
<protein>
    <recommendedName>
        <fullName evidence="6">Carbonyl reductase</fullName>
    </recommendedName>
</protein>
<evidence type="ECO:0000313" key="5">
    <source>
        <dbReference type="Proteomes" id="UP000299102"/>
    </source>
</evidence>